<dbReference type="PANTHER" id="PTHR14564">
    <property type="entry name" value="MICOS COMPLEX SUBUNIT MIC26 / MIC27 FAMILY MEMBER"/>
    <property type="match status" value="1"/>
</dbReference>
<dbReference type="STRING" id="2018661.A0A2A2L3P1"/>
<organism evidence="2 3">
    <name type="scientific">Diploscapter pachys</name>
    <dbReference type="NCBI Taxonomy" id="2018661"/>
    <lineage>
        <taxon>Eukaryota</taxon>
        <taxon>Metazoa</taxon>
        <taxon>Ecdysozoa</taxon>
        <taxon>Nematoda</taxon>
        <taxon>Chromadorea</taxon>
        <taxon>Rhabditida</taxon>
        <taxon>Rhabditina</taxon>
        <taxon>Rhabditomorpha</taxon>
        <taxon>Rhabditoidea</taxon>
        <taxon>Rhabditidae</taxon>
        <taxon>Diploscapter</taxon>
    </lineage>
</organism>
<comment type="caution">
    <text evidence="2">The sequence shown here is derived from an EMBL/GenBank/DDBJ whole genome shotgun (WGS) entry which is preliminary data.</text>
</comment>
<sequence length="247" mass="28099">MGSKDEKAHVEKFSEAGEKFKGYAVEWWNLATREKRPKPDPKNFVSVNDLPLYSEDESKTPYKFVPAEPVPFQGEFRNFRKVFNTEYERVTEKFGIVDKAVTKTQDAACKVNKYVNEEWTVLPKAGAITVGGMAGFVLGLKRHLSHFLRGQNFKDRKDVESALKGFFDSQTAEFYKAEIKNKNSRGFIGRVLYTSVGFLTMAAFCYPHETVDMIRTGIAHSEQTWESFKASPVPQKTKKGPDFSPPK</sequence>
<dbReference type="OrthoDB" id="5973346at2759"/>
<evidence type="ECO:0000313" key="3">
    <source>
        <dbReference type="Proteomes" id="UP000218231"/>
    </source>
</evidence>
<proteinExistence type="predicted"/>
<dbReference type="Proteomes" id="UP000218231">
    <property type="component" value="Unassembled WGS sequence"/>
</dbReference>
<name>A0A2A2L3P1_9BILA</name>
<dbReference type="InterPro" id="IPR033182">
    <property type="entry name" value="MIC26/MIC27_animal"/>
</dbReference>
<evidence type="ECO:0000313" key="2">
    <source>
        <dbReference type="EMBL" id="PAV80779.1"/>
    </source>
</evidence>
<feature type="region of interest" description="Disordered" evidence="1">
    <location>
        <begin position="228"/>
        <end position="247"/>
    </location>
</feature>
<dbReference type="AlphaFoldDB" id="A0A2A2L3P1"/>
<accession>A0A2A2L3P1</accession>
<dbReference type="GO" id="GO:0042407">
    <property type="term" value="P:cristae formation"/>
    <property type="evidence" value="ECO:0007669"/>
    <property type="project" value="InterPro"/>
</dbReference>
<dbReference type="EMBL" id="LIAE01007228">
    <property type="protein sequence ID" value="PAV80779.1"/>
    <property type="molecule type" value="Genomic_DNA"/>
</dbReference>
<dbReference type="GO" id="GO:0061617">
    <property type="term" value="C:MICOS complex"/>
    <property type="evidence" value="ECO:0007669"/>
    <property type="project" value="InterPro"/>
</dbReference>
<gene>
    <name evidence="2" type="ORF">WR25_03342</name>
</gene>
<evidence type="ECO:0000256" key="1">
    <source>
        <dbReference type="SAM" id="MobiDB-lite"/>
    </source>
</evidence>
<keyword evidence="3" id="KW-1185">Reference proteome</keyword>
<protein>
    <submittedName>
        <fullName evidence="2">Uncharacterized protein</fullName>
    </submittedName>
</protein>
<reference evidence="2 3" key="1">
    <citation type="journal article" date="2017" name="Curr. Biol.">
        <title>Genome architecture and evolution of a unichromosomal asexual nematode.</title>
        <authorList>
            <person name="Fradin H."/>
            <person name="Zegar C."/>
            <person name="Gutwein M."/>
            <person name="Lucas J."/>
            <person name="Kovtun M."/>
            <person name="Corcoran D."/>
            <person name="Baugh L.R."/>
            <person name="Kiontke K."/>
            <person name="Gunsalus K."/>
            <person name="Fitch D.H."/>
            <person name="Piano F."/>
        </authorList>
    </citation>
    <scope>NUCLEOTIDE SEQUENCE [LARGE SCALE GENOMIC DNA]</scope>
    <source>
        <strain evidence="2">PF1309</strain>
    </source>
</reference>